<organism evidence="1 2">
    <name type="scientific">Francisella tularensis subsp. holarctica (strain LVS)</name>
    <dbReference type="NCBI Taxonomy" id="376619"/>
    <lineage>
        <taxon>Bacteria</taxon>
        <taxon>Pseudomonadati</taxon>
        <taxon>Pseudomonadota</taxon>
        <taxon>Gammaproteobacteria</taxon>
        <taxon>Thiotrichales</taxon>
        <taxon>Francisellaceae</taxon>
        <taxon>Francisella</taxon>
    </lineage>
</organism>
<dbReference type="SUPFAM" id="SSF46689">
    <property type="entry name" value="Homeodomain-like"/>
    <property type="match status" value="1"/>
</dbReference>
<dbReference type="Gene3D" id="1.10.10.10">
    <property type="entry name" value="Winged helix-like DNA-binding domain superfamily/Winged helix DNA-binding domain"/>
    <property type="match status" value="1"/>
</dbReference>
<dbReference type="InterPro" id="IPR009057">
    <property type="entry name" value="Homeodomain-like_sf"/>
</dbReference>
<proteinExistence type="predicted"/>
<reference evidence="2" key="2">
    <citation type="submission" date="2006-03" db="EMBL/GenBank/DDBJ databases">
        <title>Complete genome sequence of Francisella tularensis LVS (Live Vaccine Strain).</title>
        <authorList>
            <person name="Chain P."/>
            <person name="Larimer F."/>
            <person name="Land M."/>
            <person name="Stilwagen S."/>
            <person name="Larsson P."/>
            <person name="Bearden S."/>
            <person name="Chu M."/>
            <person name="Oyston P."/>
            <person name="Forsman M."/>
            <person name="Andersson S."/>
            <person name="Lindler L."/>
            <person name="Titball R."/>
            <person name="Garcia E."/>
        </authorList>
    </citation>
    <scope>NUCLEOTIDE SEQUENCE [LARGE SCALE GENOMIC DNA]</scope>
    <source>
        <strain evidence="2">LVS</strain>
    </source>
</reference>
<accession>A0ABF7PRJ9</accession>
<gene>
    <name evidence="1" type="primary">isftu1</name>
    <name evidence="1" type="ordered locus">FTL_0526</name>
</gene>
<dbReference type="KEGG" id="ftl:FTL_0526"/>
<evidence type="ECO:0000313" key="2">
    <source>
        <dbReference type="Proteomes" id="UP000001944"/>
    </source>
</evidence>
<dbReference type="InterPro" id="IPR036388">
    <property type="entry name" value="WH-like_DNA-bd_sf"/>
</dbReference>
<dbReference type="AlphaFoldDB" id="A0ABF7PRJ9"/>
<evidence type="ECO:0000313" key="1">
    <source>
        <dbReference type="EMBL" id="CAJ78966.1"/>
    </source>
</evidence>
<dbReference type="EMBL" id="AM233362">
    <property type="protein sequence ID" value="CAJ78966.1"/>
    <property type="molecule type" value="Genomic_DNA"/>
</dbReference>
<reference evidence="1 2" key="1">
    <citation type="submission" date="2006-02" db="EMBL/GenBank/DDBJ databases">
        <authorList>
            <consortium name="Microbial Genomics Group"/>
            <consortium name="Lawrence Livermore National Laboratory"/>
            <consortium name="and the Genome Analysis Group"/>
            <consortium name="Oak Ridge National Laboratory"/>
            <person name="Larimer F.W."/>
        </authorList>
    </citation>
    <scope>NUCLEOTIDE SEQUENCE [LARGE SCALE GENOMIC DNA]</scope>
    <source>
        <strain evidence="1 2">LVS</strain>
    </source>
</reference>
<sequence length="239" mass="27949">MPSYSQDFRDIVINKYEEGMTEFELSKFFNIDKRTVVSWIELYKRTGDYSSRQGVGCGRVASFTDKTLIEQYLIDHPDASTLDIKEALAPDIPRSTFYDCLNILGFSFKKKTPKYKQRKEHERLEYIEKLKEIAQNLLFYIDEKKEAYKFCQDNGFEPVILSITIERLNRAGEKIKADIQAEFDAENSKKKPNQEKLVELREKYIRVFGVDPVVKPQDDKEIQQSSFYGLTVEYIANKG</sequence>
<protein>
    <submittedName>
        <fullName evidence="1">Transposase</fullName>
    </submittedName>
</protein>
<name>A0ABF7PRJ9_FRATH</name>
<dbReference type="Proteomes" id="UP000001944">
    <property type="component" value="Chromosome"/>
</dbReference>